<dbReference type="STRING" id="33007.HMPREF3198_00447"/>
<feature type="transmembrane region" description="Helical" evidence="12">
    <location>
        <begin position="95"/>
        <end position="116"/>
    </location>
</feature>
<comment type="caution">
    <text evidence="13">The sequence shown here is derived from an EMBL/GenBank/DDBJ whole genome shotgun (WGS) entry which is preliminary data.</text>
</comment>
<dbReference type="GO" id="GO:0030964">
    <property type="term" value="C:NADH dehydrogenase complex"/>
    <property type="evidence" value="ECO:0007669"/>
    <property type="project" value="TreeGrafter"/>
</dbReference>
<evidence type="ECO:0000256" key="3">
    <source>
        <dbReference type="ARBA" id="ARBA00022448"/>
    </source>
</evidence>
<evidence type="ECO:0000256" key="1">
    <source>
        <dbReference type="ARBA" id="ARBA00004370"/>
    </source>
</evidence>
<keyword evidence="7" id="KW-1278">Translocase</keyword>
<evidence type="ECO:0000313" key="14">
    <source>
        <dbReference type="Proteomes" id="UP000235122"/>
    </source>
</evidence>
<sequence length="126" mass="14088">MSQFLIMAAAALVLAVGGLVLSAFLGTKKFSRTKEQTYECGIDPIAAESAHEGRFPIKYYFVAMTYIVFDIEVVFLYPWAVSLNKFGALPNGQHLGLISLAAMMIFLLLLVVPYVYEWRRGGLDWD</sequence>
<accession>A0A2I1ILN8</accession>
<evidence type="ECO:0000256" key="9">
    <source>
        <dbReference type="ARBA" id="ARBA00023027"/>
    </source>
</evidence>
<name>A0A2I1ILN8_9ACTO</name>
<evidence type="ECO:0000256" key="5">
    <source>
        <dbReference type="ARBA" id="ARBA00022692"/>
    </source>
</evidence>
<feature type="transmembrane region" description="Helical" evidence="12">
    <location>
        <begin position="59"/>
        <end position="80"/>
    </location>
</feature>
<reference evidence="13 14" key="1">
    <citation type="submission" date="2017-12" db="EMBL/GenBank/DDBJ databases">
        <title>Phylogenetic diversity of female urinary microbiome.</title>
        <authorList>
            <person name="Thomas-White K."/>
            <person name="Wolfe A.J."/>
        </authorList>
    </citation>
    <scope>NUCLEOTIDE SEQUENCE [LARGE SCALE GENOMIC DNA]</scope>
    <source>
        <strain evidence="13 14">UMB0402</strain>
    </source>
</reference>
<proteinExistence type="inferred from homology"/>
<dbReference type="Proteomes" id="UP000235122">
    <property type="component" value="Unassembled WGS sequence"/>
</dbReference>
<keyword evidence="6 11" id="KW-0874">Quinone</keyword>
<dbReference type="InterPro" id="IPR038430">
    <property type="entry name" value="NDAH_ubi_oxred_su3_sf"/>
</dbReference>
<dbReference type="Pfam" id="PF00507">
    <property type="entry name" value="Oxidored_q4"/>
    <property type="match status" value="1"/>
</dbReference>
<dbReference type="RefSeq" id="WP_024331342.1">
    <property type="nucleotide sequence ID" value="NZ_JASOXK010000003.1"/>
</dbReference>
<dbReference type="EMBL" id="PKKO01000004">
    <property type="protein sequence ID" value="PKY72033.1"/>
    <property type="molecule type" value="Genomic_DNA"/>
</dbReference>
<evidence type="ECO:0000256" key="12">
    <source>
        <dbReference type="SAM" id="Phobius"/>
    </source>
</evidence>
<dbReference type="GO" id="GO:0005886">
    <property type="term" value="C:plasma membrane"/>
    <property type="evidence" value="ECO:0007669"/>
    <property type="project" value="UniProtKB-SubCell"/>
</dbReference>
<comment type="catalytic activity">
    <reaction evidence="11">
        <text>a quinone + NADH + 5 H(+)(in) = a quinol + NAD(+) + 4 H(+)(out)</text>
        <dbReference type="Rhea" id="RHEA:57888"/>
        <dbReference type="ChEBI" id="CHEBI:15378"/>
        <dbReference type="ChEBI" id="CHEBI:24646"/>
        <dbReference type="ChEBI" id="CHEBI:57540"/>
        <dbReference type="ChEBI" id="CHEBI:57945"/>
        <dbReference type="ChEBI" id="CHEBI:132124"/>
    </reaction>
</comment>
<evidence type="ECO:0000256" key="10">
    <source>
        <dbReference type="ARBA" id="ARBA00023136"/>
    </source>
</evidence>
<dbReference type="PANTHER" id="PTHR11058">
    <property type="entry name" value="NADH-UBIQUINONE OXIDOREDUCTASE CHAIN 3"/>
    <property type="match status" value="1"/>
</dbReference>
<gene>
    <name evidence="13" type="ORF">CYJ19_07415</name>
</gene>
<comment type="function">
    <text evidence="11">NDH-1 shuttles electrons from NADH, via FMN and iron-sulfur (Fe-S) centers, to quinones in the respiratory chain.</text>
</comment>
<comment type="subcellular location">
    <subcellularLocation>
        <location evidence="11">Cell membrane</location>
        <topology evidence="11">Multi-pass membrane protein</topology>
    </subcellularLocation>
    <subcellularLocation>
        <location evidence="1">Membrane</location>
    </subcellularLocation>
</comment>
<evidence type="ECO:0000256" key="8">
    <source>
        <dbReference type="ARBA" id="ARBA00022989"/>
    </source>
</evidence>
<organism evidence="13 14">
    <name type="scientific">Winkia neuii</name>
    <dbReference type="NCBI Taxonomy" id="33007"/>
    <lineage>
        <taxon>Bacteria</taxon>
        <taxon>Bacillati</taxon>
        <taxon>Actinomycetota</taxon>
        <taxon>Actinomycetes</taxon>
        <taxon>Actinomycetales</taxon>
        <taxon>Actinomycetaceae</taxon>
        <taxon>Winkia</taxon>
    </lineage>
</organism>
<dbReference type="AlphaFoldDB" id="A0A2I1ILN8"/>
<evidence type="ECO:0000256" key="11">
    <source>
        <dbReference type="RuleBase" id="RU003639"/>
    </source>
</evidence>
<dbReference type="InterPro" id="IPR000440">
    <property type="entry name" value="NADH_UbQ/plastoQ_OxRdtase_su3"/>
</dbReference>
<evidence type="ECO:0000256" key="4">
    <source>
        <dbReference type="ARBA" id="ARBA00022475"/>
    </source>
</evidence>
<keyword evidence="3" id="KW-0813">Transport</keyword>
<comment type="similarity">
    <text evidence="2 11">Belongs to the complex I subunit 3 family.</text>
</comment>
<dbReference type="GO" id="GO:0008137">
    <property type="term" value="F:NADH dehydrogenase (ubiquinone) activity"/>
    <property type="evidence" value="ECO:0007669"/>
    <property type="project" value="InterPro"/>
</dbReference>
<keyword evidence="8 12" id="KW-1133">Transmembrane helix</keyword>
<dbReference type="GeneID" id="35867474"/>
<feature type="transmembrane region" description="Helical" evidence="12">
    <location>
        <begin position="6"/>
        <end position="26"/>
    </location>
</feature>
<evidence type="ECO:0000256" key="7">
    <source>
        <dbReference type="ARBA" id="ARBA00022967"/>
    </source>
</evidence>
<dbReference type="PANTHER" id="PTHR11058:SF22">
    <property type="entry name" value="NADH-QUINONE OXIDOREDUCTASE SUBUNIT A"/>
    <property type="match status" value="1"/>
</dbReference>
<keyword evidence="14" id="KW-1185">Reference proteome</keyword>
<keyword evidence="4" id="KW-1003">Cell membrane</keyword>
<evidence type="ECO:0000256" key="2">
    <source>
        <dbReference type="ARBA" id="ARBA00008472"/>
    </source>
</evidence>
<dbReference type="Gene3D" id="1.20.58.1610">
    <property type="entry name" value="NADH:ubiquinone/plastoquinone oxidoreductase, chain 3"/>
    <property type="match status" value="1"/>
</dbReference>
<keyword evidence="5 11" id="KW-0812">Transmembrane</keyword>
<keyword evidence="10 12" id="KW-0472">Membrane</keyword>
<evidence type="ECO:0000313" key="13">
    <source>
        <dbReference type="EMBL" id="PKY72033.1"/>
    </source>
</evidence>
<keyword evidence="9 11" id="KW-0520">NAD</keyword>
<dbReference type="GO" id="GO:0048038">
    <property type="term" value="F:quinone binding"/>
    <property type="evidence" value="ECO:0007669"/>
    <property type="project" value="UniProtKB-KW"/>
</dbReference>
<dbReference type="EC" id="7.1.1.-" evidence="11"/>
<evidence type="ECO:0000256" key="6">
    <source>
        <dbReference type="ARBA" id="ARBA00022719"/>
    </source>
</evidence>
<protein>
    <recommendedName>
        <fullName evidence="11">NADH-quinone oxidoreductase subunit</fullName>
        <ecNumber evidence="11">7.1.1.-</ecNumber>
    </recommendedName>
</protein>